<dbReference type="PANTHER" id="PTHR11941:SF171">
    <property type="entry name" value="SD19268P"/>
    <property type="match status" value="1"/>
</dbReference>
<dbReference type="PANTHER" id="PTHR11941">
    <property type="entry name" value="ENOYL-COA HYDRATASE-RELATED"/>
    <property type="match status" value="1"/>
</dbReference>
<evidence type="ECO:0000256" key="1">
    <source>
        <dbReference type="ARBA" id="ARBA00005254"/>
    </source>
</evidence>
<name>A0ABR0A5H8_9CRUS</name>
<dbReference type="Gene3D" id="1.10.12.10">
    <property type="entry name" value="Lyase 2-enoyl-coa Hydratase, Chain A, domain 2"/>
    <property type="match status" value="1"/>
</dbReference>
<evidence type="ECO:0008006" key="7">
    <source>
        <dbReference type="Google" id="ProtNLM"/>
    </source>
</evidence>
<dbReference type="CDD" id="cd06558">
    <property type="entry name" value="crotonase-like"/>
    <property type="match status" value="1"/>
</dbReference>
<dbReference type="InterPro" id="IPR014748">
    <property type="entry name" value="Enoyl-CoA_hydra_C"/>
</dbReference>
<dbReference type="SUPFAM" id="SSF52096">
    <property type="entry name" value="ClpP/crotonase"/>
    <property type="match status" value="1"/>
</dbReference>
<dbReference type="Gene3D" id="3.90.226.10">
    <property type="entry name" value="2-enoyl-CoA Hydratase, Chain A, domain 1"/>
    <property type="match status" value="1"/>
</dbReference>
<evidence type="ECO:0000256" key="3">
    <source>
        <dbReference type="RuleBase" id="RU003707"/>
    </source>
</evidence>
<dbReference type="InterPro" id="IPR018376">
    <property type="entry name" value="Enoyl-CoA_hyd/isom_CS"/>
</dbReference>
<accession>A0ABR0A5H8</accession>
<evidence type="ECO:0000256" key="2">
    <source>
        <dbReference type="ARBA" id="ARBA00023239"/>
    </source>
</evidence>
<dbReference type="Pfam" id="PF00378">
    <property type="entry name" value="ECH_1"/>
    <property type="match status" value="1"/>
</dbReference>
<evidence type="ECO:0000256" key="4">
    <source>
        <dbReference type="SAM" id="SignalP"/>
    </source>
</evidence>
<dbReference type="PROSITE" id="PS00166">
    <property type="entry name" value="ENOYL_COA_HYDRATASE"/>
    <property type="match status" value="1"/>
</dbReference>
<proteinExistence type="inferred from homology"/>
<dbReference type="InterPro" id="IPR001753">
    <property type="entry name" value="Enoyl-CoA_hydra/iso"/>
</dbReference>
<dbReference type="Proteomes" id="UP001234178">
    <property type="component" value="Unassembled WGS sequence"/>
</dbReference>
<comment type="similarity">
    <text evidence="1 3">Belongs to the enoyl-CoA hydratase/isomerase family.</text>
</comment>
<dbReference type="EMBL" id="JAOYFB010000036">
    <property type="protein sequence ID" value="KAK4020386.1"/>
    <property type="molecule type" value="Genomic_DNA"/>
</dbReference>
<evidence type="ECO:0000313" key="6">
    <source>
        <dbReference type="Proteomes" id="UP001234178"/>
    </source>
</evidence>
<dbReference type="InterPro" id="IPR029045">
    <property type="entry name" value="ClpP/crotonase-like_dom_sf"/>
</dbReference>
<keyword evidence="2" id="KW-0456">Lyase</keyword>
<keyword evidence="4" id="KW-0732">Signal</keyword>
<comment type="caution">
    <text evidence="5">The sequence shown here is derived from an EMBL/GenBank/DDBJ whole genome shotgun (WGS) entry which is preliminary data.</text>
</comment>
<gene>
    <name evidence="5" type="ORF">OUZ56_002370</name>
</gene>
<organism evidence="5 6">
    <name type="scientific">Daphnia magna</name>
    <dbReference type="NCBI Taxonomy" id="35525"/>
    <lineage>
        <taxon>Eukaryota</taxon>
        <taxon>Metazoa</taxon>
        <taxon>Ecdysozoa</taxon>
        <taxon>Arthropoda</taxon>
        <taxon>Crustacea</taxon>
        <taxon>Branchiopoda</taxon>
        <taxon>Diplostraca</taxon>
        <taxon>Cladocera</taxon>
        <taxon>Anomopoda</taxon>
        <taxon>Daphniidae</taxon>
        <taxon>Daphnia</taxon>
    </lineage>
</organism>
<sequence length="351" mass="37832">MTELVKTMFRVLLVSGWMQLDCAGVFQWFICSPSTNPSIASYLPPAMLQRLYVSKAKGYIFHLTLNNQSRLCHVPPSDQGSRHLLKDEVQLDRYEGETSGVAVISLNRPKAKNAISARFLHLFTEALESLKHDKSVRAVIVRSNVPGIFCAGADLKERAKMAQSDVGPFVSKLRAMVSGLSTLPAPVIAALDGAAMGGGLEIALACDLRIAASSAKMGLVEAKLAILPGAGGSQRLPRLIGVPLAKELIFTGRVIDGKAAHEIGLVNHVVDQNKDGDAAYHRALELAEEISANGPVAVRMAKLAINYGSEVDLATGLAFEETCYAQVIPTKDRLEGLQAFREKRTPKYLGE</sequence>
<feature type="signal peptide" evidence="4">
    <location>
        <begin position="1"/>
        <end position="23"/>
    </location>
</feature>
<protein>
    <recommendedName>
        <fullName evidence="7">Methylglutaconyl-CoA hydratase, mitochondrial</fullName>
    </recommendedName>
</protein>
<feature type="chain" id="PRO_5046772240" description="Methylglutaconyl-CoA hydratase, mitochondrial" evidence="4">
    <location>
        <begin position="24"/>
        <end position="351"/>
    </location>
</feature>
<keyword evidence="6" id="KW-1185">Reference proteome</keyword>
<evidence type="ECO:0000313" key="5">
    <source>
        <dbReference type="EMBL" id="KAK4020386.1"/>
    </source>
</evidence>
<reference evidence="5 6" key="1">
    <citation type="journal article" date="2023" name="Nucleic Acids Res.">
        <title>The hologenome of Daphnia magna reveals possible DNA methylation and microbiome-mediated evolution of the host genome.</title>
        <authorList>
            <person name="Chaturvedi A."/>
            <person name="Li X."/>
            <person name="Dhandapani V."/>
            <person name="Marshall H."/>
            <person name="Kissane S."/>
            <person name="Cuenca-Cambronero M."/>
            <person name="Asole G."/>
            <person name="Calvet F."/>
            <person name="Ruiz-Romero M."/>
            <person name="Marangio P."/>
            <person name="Guigo R."/>
            <person name="Rago D."/>
            <person name="Mirbahai L."/>
            <person name="Eastwood N."/>
            <person name="Colbourne J.K."/>
            <person name="Zhou J."/>
            <person name="Mallon E."/>
            <person name="Orsini L."/>
        </authorList>
    </citation>
    <scope>NUCLEOTIDE SEQUENCE [LARGE SCALE GENOMIC DNA]</scope>
    <source>
        <strain evidence="5">LRV0_1</strain>
    </source>
</reference>